<name>A0A8J3TQF8_9ACTN</name>
<dbReference type="InterPro" id="IPR007136">
    <property type="entry name" value="DUF347"/>
</dbReference>
<dbReference type="Proteomes" id="UP000650628">
    <property type="component" value="Unassembled WGS sequence"/>
</dbReference>
<feature type="transmembrane region" description="Helical" evidence="1">
    <location>
        <begin position="60"/>
        <end position="78"/>
    </location>
</feature>
<sequence length="271" mass="28514">MIKKRDMGRPAAVPAHPHIGGGMEGLKKLPQITLVFWIMKIAATTLGETAGDLLAQTMKVGYAVSSMILIGLFVVSLVAQLRAKRFHPVLYWTVILSTSTAGTTMSDFMNRTAGLGYLNGALVLITALSAVFVVWKLSGHPFDVTRIATFRGEVLYWAAILVSNTLGTSLGDFLADDTSLGFAGGALVVGGLLVLIVIAKYTSPISTTLLFWIAFVLTRPLGATTGDFFSKPIAAGGLGYGTIGASLILTTVLLALIAHQAGRSRSSLANS</sequence>
<dbReference type="AlphaFoldDB" id="A0A8J3TQF8"/>
<feature type="transmembrane region" description="Helical" evidence="1">
    <location>
        <begin position="115"/>
        <end position="135"/>
    </location>
</feature>
<accession>A0A8J3TQF8</accession>
<protein>
    <recommendedName>
        <fullName evidence="4">Membrane-anchored protein</fullName>
    </recommendedName>
</protein>
<evidence type="ECO:0000313" key="2">
    <source>
        <dbReference type="EMBL" id="GII30296.1"/>
    </source>
</evidence>
<evidence type="ECO:0000313" key="3">
    <source>
        <dbReference type="Proteomes" id="UP000650628"/>
    </source>
</evidence>
<evidence type="ECO:0008006" key="4">
    <source>
        <dbReference type="Google" id="ProtNLM"/>
    </source>
</evidence>
<keyword evidence="1" id="KW-0472">Membrane</keyword>
<comment type="caution">
    <text evidence="2">The sequence shown here is derived from an EMBL/GenBank/DDBJ whole genome shotgun (WGS) entry which is preliminary data.</text>
</comment>
<feature type="transmembrane region" description="Helical" evidence="1">
    <location>
        <begin position="155"/>
        <end position="174"/>
    </location>
</feature>
<reference evidence="2 3" key="1">
    <citation type="submission" date="2021-01" db="EMBL/GenBank/DDBJ databases">
        <title>Whole genome shotgun sequence of Planotetraspora mira NBRC 15435.</title>
        <authorList>
            <person name="Komaki H."/>
            <person name="Tamura T."/>
        </authorList>
    </citation>
    <scope>NUCLEOTIDE SEQUENCE [LARGE SCALE GENOMIC DNA]</scope>
    <source>
        <strain evidence="2 3">NBRC 15435</strain>
    </source>
</reference>
<feature type="transmembrane region" description="Helical" evidence="1">
    <location>
        <begin position="205"/>
        <end position="221"/>
    </location>
</feature>
<gene>
    <name evidence="2" type="ORF">Pmi06nite_37380</name>
</gene>
<proteinExistence type="predicted"/>
<feature type="transmembrane region" description="Helical" evidence="1">
    <location>
        <begin position="233"/>
        <end position="258"/>
    </location>
</feature>
<dbReference type="EMBL" id="BOOO01000019">
    <property type="protein sequence ID" value="GII30296.1"/>
    <property type="molecule type" value="Genomic_DNA"/>
</dbReference>
<keyword evidence="1" id="KW-0812">Transmembrane</keyword>
<keyword evidence="1" id="KW-1133">Transmembrane helix</keyword>
<keyword evidence="3" id="KW-1185">Reference proteome</keyword>
<evidence type="ECO:0000256" key="1">
    <source>
        <dbReference type="SAM" id="Phobius"/>
    </source>
</evidence>
<feature type="transmembrane region" description="Helical" evidence="1">
    <location>
        <begin position="180"/>
        <end position="198"/>
    </location>
</feature>
<organism evidence="2 3">
    <name type="scientific">Planotetraspora mira</name>
    <dbReference type="NCBI Taxonomy" id="58121"/>
    <lineage>
        <taxon>Bacteria</taxon>
        <taxon>Bacillati</taxon>
        <taxon>Actinomycetota</taxon>
        <taxon>Actinomycetes</taxon>
        <taxon>Streptosporangiales</taxon>
        <taxon>Streptosporangiaceae</taxon>
        <taxon>Planotetraspora</taxon>
    </lineage>
</organism>
<dbReference type="Pfam" id="PF03988">
    <property type="entry name" value="DUF347"/>
    <property type="match status" value="4"/>
</dbReference>